<dbReference type="EMBL" id="BAABAL010000026">
    <property type="protein sequence ID" value="GAA4034303.1"/>
    <property type="molecule type" value="Genomic_DNA"/>
</dbReference>
<dbReference type="Pfam" id="PF12079">
    <property type="entry name" value="DUF3558"/>
    <property type="match status" value="1"/>
</dbReference>
<dbReference type="PROSITE" id="PS51257">
    <property type="entry name" value="PROKAR_LIPOPROTEIN"/>
    <property type="match status" value="1"/>
</dbReference>
<gene>
    <name evidence="1" type="ORF">GCM10022247_69310</name>
</gene>
<organism evidence="1 2">
    <name type="scientific">Allokutzneria multivorans</name>
    <dbReference type="NCBI Taxonomy" id="1142134"/>
    <lineage>
        <taxon>Bacteria</taxon>
        <taxon>Bacillati</taxon>
        <taxon>Actinomycetota</taxon>
        <taxon>Actinomycetes</taxon>
        <taxon>Pseudonocardiales</taxon>
        <taxon>Pseudonocardiaceae</taxon>
        <taxon>Allokutzneria</taxon>
    </lineage>
</organism>
<keyword evidence="2" id="KW-1185">Reference proteome</keyword>
<sequence length="164" mass="17528">MRGRLWVSLAALTLLTGCGARSELGERPLAVATTKPCSMLTAQQAGELGLVSARSDASGFPREGRAQSPTTCYWADSEGTTFDLQLHKDDEAVKTVLREGDKDGRVRGYPAGELEINTKSCRYYLAPADDHYLVFQIVANNKPEGACALGRKAAEVVLGNIPAG</sequence>
<comment type="caution">
    <text evidence="1">The sequence shown here is derived from an EMBL/GenBank/DDBJ whole genome shotgun (WGS) entry which is preliminary data.</text>
</comment>
<evidence type="ECO:0008006" key="3">
    <source>
        <dbReference type="Google" id="ProtNLM"/>
    </source>
</evidence>
<evidence type="ECO:0000313" key="1">
    <source>
        <dbReference type="EMBL" id="GAA4034303.1"/>
    </source>
</evidence>
<dbReference type="Proteomes" id="UP001501747">
    <property type="component" value="Unassembled WGS sequence"/>
</dbReference>
<protein>
    <recommendedName>
        <fullName evidence="3">DUF3558 domain-containing protein</fullName>
    </recommendedName>
</protein>
<evidence type="ECO:0000313" key="2">
    <source>
        <dbReference type="Proteomes" id="UP001501747"/>
    </source>
</evidence>
<name>A0ABP7U157_9PSEU</name>
<accession>A0ABP7U157</accession>
<proteinExistence type="predicted"/>
<dbReference type="InterPro" id="IPR024520">
    <property type="entry name" value="DUF3558"/>
</dbReference>
<dbReference type="RefSeq" id="WP_344884822.1">
    <property type="nucleotide sequence ID" value="NZ_BAABAL010000026.1"/>
</dbReference>
<reference evidence="2" key="1">
    <citation type="journal article" date="2019" name="Int. J. Syst. Evol. Microbiol.">
        <title>The Global Catalogue of Microorganisms (GCM) 10K type strain sequencing project: providing services to taxonomists for standard genome sequencing and annotation.</title>
        <authorList>
            <consortium name="The Broad Institute Genomics Platform"/>
            <consortium name="The Broad Institute Genome Sequencing Center for Infectious Disease"/>
            <person name="Wu L."/>
            <person name="Ma J."/>
        </authorList>
    </citation>
    <scope>NUCLEOTIDE SEQUENCE [LARGE SCALE GENOMIC DNA]</scope>
    <source>
        <strain evidence="2">JCM 17342</strain>
    </source>
</reference>